<organism evidence="1 2">
    <name type="scientific">Brachionus plicatilis</name>
    <name type="common">Marine rotifer</name>
    <name type="synonym">Brachionus muelleri</name>
    <dbReference type="NCBI Taxonomy" id="10195"/>
    <lineage>
        <taxon>Eukaryota</taxon>
        <taxon>Metazoa</taxon>
        <taxon>Spiralia</taxon>
        <taxon>Gnathifera</taxon>
        <taxon>Rotifera</taxon>
        <taxon>Eurotatoria</taxon>
        <taxon>Monogononta</taxon>
        <taxon>Pseudotrocha</taxon>
        <taxon>Ploima</taxon>
        <taxon>Brachionidae</taxon>
        <taxon>Brachionus</taxon>
    </lineage>
</organism>
<name>A0A3M7RJU4_BRAPC</name>
<dbReference type="Proteomes" id="UP000276133">
    <property type="component" value="Unassembled WGS sequence"/>
</dbReference>
<comment type="caution">
    <text evidence="1">The sequence shown here is derived from an EMBL/GenBank/DDBJ whole genome shotgun (WGS) entry which is preliminary data.</text>
</comment>
<gene>
    <name evidence="1" type="ORF">BpHYR1_036193</name>
</gene>
<evidence type="ECO:0000313" key="1">
    <source>
        <dbReference type="EMBL" id="RNA23811.1"/>
    </source>
</evidence>
<protein>
    <submittedName>
        <fullName evidence="1">Uncharacterized protein</fullName>
    </submittedName>
</protein>
<accession>A0A3M7RJU4</accession>
<evidence type="ECO:0000313" key="2">
    <source>
        <dbReference type="Proteomes" id="UP000276133"/>
    </source>
</evidence>
<sequence>MLFQSYFKAISKLFVYCMIRFGNVEALLFRLNYNQINGQKTYAHCNLIRSKISAQSIKALVRKSTSFLEPQTMLNSEDLLDDINTLQDYESHVKINQVDLDLLFN</sequence>
<proteinExistence type="predicted"/>
<keyword evidence="2" id="KW-1185">Reference proteome</keyword>
<dbReference type="EMBL" id="REGN01003213">
    <property type="protein sequence ID" value="RNA23811.1"/>
    <property type="molecule type" value="Genomic_DNA"/>
</dbReference>
<reference evidence="1 2" key="1">
    <citation type="journal article" date="2018" name="Sci. Rep.">
        <title>Genomic signatures of local adaptation to the degree of environmental predictability in rotifers.</title>
        <authorList>
            <person name="Franch-Gras L."/>
            <person name="Hahn C."/>
            <person name="Garcia-Roger E.M."/>
            <person name="Carmona M.J."/>
            <person name="Serra M."/>
            <person name="Gomez A."/>
        </authorList>
    </citation>
    <scope>NUCLEOTIDE SEQUENCE [LARGE SCALE GENOMIC DNA]</scope>
    <source>
        <strain evidence="1">HYR1</strain>
    </source>
</reference>
<dbReference type="AlphaFoldDB" id="A0A3M7RJU4"/>